<evidence type="ECO:0000313" key="16">
    <source>
        <dbReference type="EMBL" id="PIK46054.1"/>
    </source>
</evidence>
<dbReference type="GO" id="GO:0005024">
    <property type="term" value="F:transforming growth factor beta receptor activity"/>
    <property type="evidence" value="ECO:0007669"/>
    <property type="project" value="TreeGrafter"/>
</dbReference>
<dbReference type="PANTHER" id="PTHR23255:SF100">
    <property type="entry name" value="RECEPTOR PROTEIN SERINE_THREONINE KINASE"/>
    <property type="match status" value="1"/>
</dbReference>
<dbReference type="InterPro" id="IPR000333">
    <property type="entry name" value="TGFB_receptor"/>
</dbReference>
<comment type="subcellular location">
    <subcellularLocation>
        <location evidence="1">Membrane</location>
        <topology evidence="1">Single-pass type I membrane protein</topology>
    </subcellularLocation>
</comment>
<feature type="region of interest" description="Disordered" evidence="14">
    <location>
        <begin position="332"/>
        <end position="455"/>
    </location>
</feature>
<protein>
    <recommendedName>
        <fullName evidence="3">receptor protein serine/threonine kinase</fullName>
        <ecNumber evidence="3">2.7.11.30</ecNumber>
    </recommendedName>
</protein>
<proteinExistence type="inferred from homology"/>
<feature type="domain" description="Protein kinase" evidence="15">
    <location>
        <begin position="1"/>
        <end position="191"/>
    </location>
</feature>
<keyword evidence="17" id="KW-1185">Reference proteome</keyword>
<evidence type="ECO:0000256" key="8">
    <source>
        <dbReference type="ARBA" id="ARBA00022741"/>
    </source>
</evidence>
<dbReference type="EC" id="2.7.11.30" evidence="3"/>
<evidence type="ECO:0000256" key="9">
    <source>
        <dbReference type="ARBA" id="ARBA00022777"/>
    </source>
</evidence>
<keyword evidence="7" id="KW-0732">Signal</keyword>
<dbReference type="Pfam" id="PF00069">
    <property type="entry name" value="Pkinase"/>
    <property type="match status" value="1"/>
</dbReference>
<keyword evidence="13 16" id="KW-0675">Receptor</keyword>
<dbReference type="PANTHER" id="PTHR23255">
    <property type="entry name" value="TRANSFORMING GROWTH FACTOR-BETA RECEPTOR TYPE I AND II"/>
    <property type="match status" value="1"/>
</dbReference>
<comment type="similarity">
    <text evidence="2">Belongs to the protein kinase superfamily. TKL Ser/Thr protein kinase family. TGFB receptor subfamily.</text>
</comment>
<dbReference type="InterPro" id="IPR000719">
    <property type="entry name" value="Prot_kinase_dom"/>
</dbReference>
<keyword evidence="5" id="KW-0808">Transferase</keyword>
<dbReference type="AlphaFoldDB" id="A0A2G8KDH9"/>
<dbReference type="STRING" id="307972.A0A2G8KDH9"/>
<dbReference type="EMBL" id="MRZV01000669">
    <property type="protein sequence ID" value="PIK46054.1"/>
    <property type="molecule type" value="Genomic_DNA"/>
</dbReference>
<evidence type="ECO:0000313" key="17">
    <source>
        <dbReference type="Proteomes" id="UP000230750"/>
    </source>
</evidence>
<evidence type="ECO:0000259" key="15">
    <source>
        <dbReference type="PROSITE" id="PS50011"/>
    </source>
</evidence>
<comment type="caution">
    <text evidence="16">The sequence shown here is derived from an EMBL/GenBank/DDBJ whole genome shotgun (WGS) entry which is preliminary data.</text>
</comment>
<keyword evidence="4" id="KW-0723">Serine/threonine-protein kinase</keyword>
<evidence type="ECO:0000256" key="13">
    <source>
        <dbReference type="ARBA" id="ARBA00023170"/>
    </source>
</evidence>
<evidence type="ECO:0000256" key="14">
    <source>
        <dbReference type="SAM" id="MobiDB-lite"/>
    </source>
</evidence>
<organism evidence="16 17">
    <name type="scientific">Stichopus japonicus</name>
    <name type="common">Sea cucumber</name>
    <dbReference type="NCBI Taxonomy" id="307972"/>
    <lineage>
        <taxon>Eukaryota</taxon>
        <taxon>Metazoa</taxon>
        <taxon>Echinodermata</taxon>
        <taxon>Eleutherozoa</taxon>
        <taxon>Echinozoa</taxon>
        <taxon>Holothuroidea</taxon>
        <taxon>Aspidochirotacea</taxon>
        <taxon>Aspidochirotida</taxon>
        <taxon>Stichopodidae</taxon>
        <taxon>Apostichopus</taxon>
    </lineage>
</organism>
<dbReference type="Proteomes" id="UP000230750">
    <property type="component" value="Unassembled WGS sequence"/>
</dbReference>
<feature type="compositionally biased region" description="Polar residues" evidence="14">
    <location>
        <begin position="596"/>
        <end position="607"/>
    </location>
</feature>
<keyword evidence="6" id="KW-0812">Transmembrane</keyword>
<name>A0A2G8KDH9_STIJA</name>
<evidence type="ECO:0000256" key="3">
    <source>
        <dbReference type="ARBA" id="ARBA00012401"/>
    </source>
</evidence>
<evidence type="ECO:0000256" key="10">
    <source>
        <dbReference type="ARBA" id="ARBA00022840"/>
    </source>
</evidence>
<dbReference type="SUPFAM" id="SSF56112">
    <property type="entry name" value="Protein kinase-like (PK-like)"/>
    <property type="match status" value="1"/>
</dbReference>
<dbReference type="GO" id="GO:0005524">
    <property type="term" value="F:ATP binding"/>
    <property type="evidence" value="ECO:0007669"/>
    <property type="project" value="UniProtKB-KW"/>
</dbReference>
<dbReference type="Gene3D" id="1.10.510.10">
    <property type="entry name" value="Transferase(Phosphotransferase) domain 1"/>
    <property type="match status" value="1"/>
</dbReference>
<accession>A0A2G8KDH9</accession>
<evidence type="ECO:0000256" key="6">
    <source>
        <dbReference type="ARBA" id="ARBA00022692"/>
    </source>
</evidence>
<feature type="compositionally biased region" description="Low complexity" evidence="14">
    <location>
        <begin position="339"/>
        <end position="351"/>
    </location>
</feature>
<evidence type="ECO:0000256" key="1">
    <source>
        <dbReference type="ARBA" id="ARBA00004479"/>
    </source>
</evidence>
<keyword evidence="12" id="KW-0472">Membrane</keyword>
<feature type="compositionally biased region" description="Polar residues" evidence="14">
    <location>
        <begin position="437"/>
        <end position="455"/>
    </location>
</feature>
<keyword evidence="10" id="KW-0067">ATP-binding</keyword>
<keyword evidence="11" id="KW-1133">Transmembrane helix</keyword>
<evidence type="ECO:0000256" key="11">
    <source>
        <dbReference type="ARBA" id="ARBA00022989"/>
    </source>
</evidence>
<keyword evidence="9" id="KW-0418">Kinase</keyword>
<dbReference type="OrthoDB" id="669224at2759"/>
<feature type="compositionally biased region" description="Polar residues" evidence="14">
    <location>
        <begin position="499"/>
        <end position="516"/>
    </location>
</feature>
<evidence type="ECO:0000256" key="7">
    <source>
        <dbReference type="ARBA" id="ARBA00022729"/>
    </source>
</evidence>
<gene>
    <name evidence="16" type="ORF">BSL78_17095</name>
</gene>
<evidence type="ECO:0000256" key="12">
    <source>
        <dbReference type="ARBA" id="ARBA00023136"/>
    </source>
</evidence>
<sequence>MHKPAVVHRDINSRNILVRTDGTCCIGDFGFAMKVCGASIVRDGNQDNSNITDVGTVRYMAPEVLDGAVNLRDCECALKQVDIYSLGLVLWELATRCKDLYPGTVPPAYKLPFQDKVGLHPSFADMQVLVCTERERPAFPDEWKDNHMALRSLKDTIEECWDHDAEARLTALCVEERIIELMVLWDKHRSLTPTINQTQSLSMTTNTNTTSVPRTVEEMEPFLNRENKMLGNQVNIRQGQEILPYGGSDAQTRRYDLSGSSSGMEKNERQHLLSPDTVSTSLSSPSELNLIDFTCASQSVDPKNIHHSDDSIERFTTDLKYGPINKTQALEENESLQDASSSVSEPAISPSQGILINEMPPPLSRDQMTDNLSSEGGRRRPWQKGYSGEPGCHMPKSDVNRQRQLAKAAEHKPPSYEQVTGEATPAGSPRQDPNLEENFSNLNKRPSSLPLTPDTNAQKKKMMAVYIPDCGPSTRVQTGIAHLENLDNPCQATHVVPGQQASGEQQQRPNKGSSNRPRPVSWNLEGSGDTEQSMSEDSSRSSRSSSSEDINKSLSKTERRRGTPYRILDEKLTLSKDESDKKDNAEVRPRHGKSNLEVSISNNNVSRDNLREEGLGLMPNGQADPTTSDGSSRVEGKQEYQVSMV</sequence>
<feature type="compositionally biased region" description="Basic and acidic residues" evidence="14">
    <location>
        <begin position="549"/>
        <end position="589"/>
    </location>
</feature>
<evidence type="ECO:0000256" key="4">
    <source>
        <dbReference type="ARBA" id="ARBA00022527"/>
    </source>
</evidence>
<evidence type="ECO:0000256" key="5">
    <source>
        <dbReference type="ARBA" id="ARBA00022679"/>
    </source>
</evidence>
<evidence type="ECO:0000256" key="2">
    <source>
        <dbReference type="ARBA" id="ARBA00009605"/>
    </source>
</evidence>
<feature type="region of interest" description="Disordered" evidence="14">
    <location>
        <begin position="493"/>
        <end position="645"/>
    </location>
</feature>
<dbReference type="GO" id="GO:0030509">
    <property type="term" value="P:BMP signaling pathway"/>
    <property type="evidence" value="ECO:0007669"/>
    <property type="project" value="TreeGrafter"/>
</dbReference>
<dbReference type="GO" id="GO:0043235">
    <property type="term" value="C:receptor complex"/>
    <property type="evidence" value="ECO:0007669"/>
    <property type="project" value="TreeGrafter"/>
</dbReference>
<reference evidence="16 17" key="1">
    <citation type="journal article" date="2017" name="PLoS Biol.">
        <title>The sea cucumber genome provides insights into morphological evolution and visceral regeneration.</title>
        <authorList>
            <person name="Zhang X."/>
            <person name="Sun L."/>
            <person name="Yuan J."/>
            <person name="Sun Y."/>
            <person name="Gao Y."/>
            <person name="Zhang L."/>
            <person name="Li S."/>
            <person name="Dai H."/>
            <person name="Hamel J.F."/>
            <person name="Liu C."/>
            <person name="Yu Y."/>
            <person name="Liu S."/>
            <person name="Lin W."/>
            <person name="Guo K."/>
            <person name="Jin S."/>
            <person name="Xu P."/>
            <person name="Storey K.B."/>
            <person name="Huan P."/>
            <person name="Zhang T."/>
            <person name="Zhou Y."/>
            <person name="Zhang J."/>
            <person name="Lin C."/>
            <person name="Li X."/>
            <person name="Xing L."/>
            <person name="Huo D."/>
            <person name="Sun M."/>
            <person name="Wang L."/>
            <person name="Mercier A."/>
            <person name="Li F."/>
            <person name="Yang H."/>
            <person name="Xiang J."/>
        </authorList>
    </citation>
    <scope>NUCLEOTIDE SEQUENCE [LARGE SCALE GENOMIC DNA]</scope>
    <source>
        <strain evidence="16">Shaxun</strain>
        <tissue evidence="16">Muscle</tissue>
    </source>
</reference>
<dbReference type="InterPro" id="IPR011009">
    <property type="entry name" value="Kinase-like_dom_sf"/>
</dbReference>
<dbReference type="GO" id="GO:0005886">
    <property type="term" value="C:plasma membrane"/>
    <property type="evidence" value="ECO:0007669"/>
    <property type="project" value="TreeGrafter"/>
</dbReference>
<feature type="region of interest" description="Disordered" evidence="14">
    <location>
        <begin position="257"/>
        <end position="281"/>
    </location>
</feature>
<dbReference type="PROSITE" id="PS50011">
    <property type="entry name" value="PROTEIN_KINASE_DOM"/>
    <property type="match status" value="1"/>
</dbReference>
<keyword evidence="8" id="KW-0547">Nucleotide-binding</keyword>